<proteinExistence type="predicted"/>
<reference evidence="1" key="2">
    <citation type="submission" date="2020-05" db="UniProtKB">
        <authorList>
            <consortium name="EnsemblMetazoa"/>
        </authorList>
    </citation>
    <scope>IDENTIFICATION</scope>
    <source>
        <strain evidence="1">Indian</strain>
    </source>
</reference>
<protein>
    <submittedName>
        <fullName evidence="1">Uncharacterized protein</fullName>
    </submittedName>
</protein>
<organism evidence="1 2">
    <name type="scientific">Anopheles stephensi</name>
    <name type="common">Indo-Pakistan malaria mosquito</name>
    <dbReference type="NCBI Taxonomy" id="30069"/>
    <lineage>
        <taxon>Eukaryota</taxon>
        <taxon>Metazoa</taxon>
        <taxon>Ecdysozoa</taxon>
        <taxon>Arthropoda</taxon>
        <taxon>Hexapoda</taxon>
        <taxon>Insecta</taxon>
        <taxon>Pterygota</taxon>
        <taxon>Neoptera</taxon>
        <taxon>Endopterygota</taxon>
        <taxon>Diptera</taxon>
        <taxon>Nematocera</taxon>
        <taxon>Culicoidea</taxon>
        <taxon>Culicidae</taxon>
        <taxon>Anophelinae</taxon>
        <taxon>Anopheles</taxon>
    </lineage>
</organism>
<dbReference type="EnsemblMetazoa" id="ASTEI06876-RA">
    <property type="protein sequence ID" value="ASTEI06876-PA"/>
    <property type="gene ID" value="ASTEI06876"/>
</dbReference>
<evidence type="ECO:0000313" key="1">
    <source>
        <dbReference type="EnsemblMetazoa" id="ASTEI06876-PA"/>
    </source>
</evidence>
<evidence type="ECO:0000313" key="2">
    <source>
        <dbReference type="Proteomes" id="UP000076408"/>
    </source>
</evidence>
<accession>A0A182YEJ0</accession>
<dbReference type="AlphaFoldDB" id="A0A182YEJ0"/>
<dbReference type="STRING" id="30069.A0A182YEJ0"/>
<keyword evidence="2" id="KW-1185">Reference proteome</keyword>
<dbReference type="Proteomes" id="UP000076408">
    <property type="component" value="Unassembled WGS sequence"/>
</dbReference>
<name>A0A182YEJ0_ANOST</name>
<sequence>MYYYWLFRKTVLQERHGSNRPNIKSGVIDDWPLYATHGINSGLAIDACYQSSENRRLRRSSIASICV</sequence>
<reference evidence="2" key="1">
    <citation type="journal article" date="2014" name="Genome Biol.">
        <title>Genome analysis of a major urban malaria vector mosquito, Anopheles stephensi.</title>
        <authorList>
            <person name="Jiang X."/>
            <person name="Peery A."/>
            <person name="Hall A.B."/>
            <person name="Sharma A."/>
            <person name="Chen X.G."/>
            <person name="Waterhouse R.M."/>
            <person name="Komissarov A."/>
            <person name="Riehle M.M."/>
            <person name="Shouche Y."/>
            <person name="Sharakhova M.V."/>
            <person name="Lawson D."/>
            <person name="Pakpour N."/>
            <person name="Arensburger P."/>
            <person name="Davidson V.L."/>
            <person name="Eiglmeier K."/>
            <person name="Emrich S."/>
            <person name="George P."/>
            <person name="Kennedy R.C."/>
            <person name="Mane S.P."/>
            <person name="Maslen G."/>
            <person name="Oringanje C."/>
            <person name="Qi Y."/>
            <person name="Settlage R."/>
            <person name="Tojo M."/>
            <person name="Tubio J.M."/>
            <person name="Unger M.F."/>
            <person name="Wang B."/>
            <person name="Vernick K.D."/>
            <person name="Ribeiro J.M."/>
            <person name="James A.A."/>
            <person name="Michel K."/>
            <person name="Riehle M.A."/>
            <person name="Luckhart S."/>
            <person name="Sharakhov I.V."/>
            <person name="Tu Z."/>
        </authorList>
    </citation>
    <scope>NUCLEOTIDE SEQUENCE [LARGE SCALE GENOMIC DNA]</scope>
    <source>
        <strain evidence="2">Indian</strain>
    </source>
</reference>
<dbReference type="VEuPathDB" id="VectorBase:ASTEI06876"/>